<dbReference type="SUPFAM" id="SSF88659">
    <property type="entry name" value="Sigma3 and sigma4 domains of RNA polymerase sigma factors"/>
    <property type="match status" value="1"/>
</dbReference>
<evidence type="ECO:0000256" key="2">
    <source>
        <dbReference type="ARBA" id="ARBA00023015"/>
    </source>
</evidence>
<dbReference type="Pfam" id="PF08281">
    <property type="entry name" value="Sigma70_r4_2"/>
    <property type="match status" value="1"/>
</dbReference>
<comment type="caution">
    <text evidence="7">The sequence shown here is derived from an EMBL/GenBank/DDBJ whole genome shotgun (WGS) entry which is preliminary data.</text>
</comment>
<keyword evidence="4" id="KW-0804">Transcription</keyword>
<evidence type="ECO:0000256" key="3">
    <source>
        <dbReference type="ARBA" id="ARBA00023082"/>
    </source>
</evidence>
<dbReference type="AlphaFoldDB" id="A0A8J6JDF2"/>
<dbReference type="InterPro" id="IPR014284">
    <property type="entry name" value="RNA_pol_sigma-70_dom"/>
</dbReference>
<feature type="domain" description="RNA polymerase sigma-70 region 2" evidence="5">
    <location>
        <begin position="21"/>
        <end position="94"/>
    </location>
</feature>
<dbReference type="NCBIfam" id="TIGR02937">
    <property type="entry name" value="sigma70-ECF"/>
    <property type="match status" value="1"/>
</dbReference>
<evidence type="ECO:0000259" key="6">
    <source>
        <dbReference type="Pfam" id="PF08281"/>
    </source>
</evidence>
<dbReference type="InterPro" id="IPR013324">
    <property type="entry name" value="RNA_pol_sigma_r3/r4-like"/>
</dbReference>
<dbReference type="GO" id="GO:0016987">
    <property type="term" value="F:sigma factor activity"/>
    <property type="evidence" value="ECO:0007669"/>
    <property type="project" value="UniProtKB-KW"/>
</dbReference>
<dbReference type="InterPro" id="IPR036388">
    <property type="entry name" value="WH-like_DNA-bd_sf"/>
</dbReference>
<protein>
    <submittedName>
        <fullName evidence="7">RNA polymerase sigma factor</fullName>
    </submittedName>
</protein>
<reference evidence="7" key="1">
    <citation type="submission" date="2020-08" db="EMBL/GenBank/DDBJ databases">
        <title>Genome public.</title>
        <authorList>
            <person name="Liu C."/>
            <person name="Sun Q."/>
        </authorList>
    </citation>
    <scope>NUCLEOTIDE SEQUENCE</scope>
    <source>
        <strain evidence="7">NSJ-52</strain>
    </source>
</reference>
<organism evidence="7 8">
    <name type="scientific">Lawsonibacter faecis</name>
    <dbReference type="NCBI Taxonomy" id="2763052"/>
    <lineage>
        <taxon>Bacteria</taxon>
        <taxon>Bacillati</taxon>
        <taxon>Bacillota</taxon>
        <taxon>Clostridia</taxon>
        <taxon>Eubacteriales</taxon>
        <taxon>Oscillospiraceae</taxon>
        <taxon>Lawsonibacter</taxon>
    </lineage>
</organism>
<comment type="similarity">
    <text evidence="1">Belongs to the sigma-70 factor family. ECF subfamily.</text>
</comment>
<evidence type="ECO:0000256" key="1">
    <source>
        <dbReference type="ARBA" id="ARBA00010641"/>
    </source>
</evidence>
<dbReference type="Gene3D" id="1.10.10.10">
    <property type="entry name" value="Winged helix-like DNA-binding domain superfamily/Winged helix DNA-binding domain"/>
    <property type="match status" value="1"/>
</dbReference>
<evidence type="ECO:0000256" key="4">
    <source>
        <dbReference type="ARBA" id="ARBA00023163"/>
    </source>
</evidence>
<dbReference type="Proteomes" id="UP000607645">
    <property type="component" value="Unassembled WGS sequence"/>
</dbReference>
<dbReference type="PANTHER" id="PTHR43133:SF60">
    <property type="entry name" value="RNA POLYMERASE SIGMA FACTOR SIGV"/>
    <property type="match status" value="1"/>
</dbReference>
<dbReference type="SUPFAM" id="SSF88946">
    <property type="entry name" value="Sigma2 domain of RNA polymerase sigma factors"/>
    <property type="match status" value="1"/>
</dbReference>
<sequence>MLALYLSMLEDDGDKAIFTEIYEQYERKIYAVAMHLTSSAPKAEDAVHDTMIKVIKHFDDAKKLFRKSCDEFDPWIVTITKNTALDILRKEGRTTEMAEDWDMPVPDNVHPESEFRALVGEIRGMPEKYRRVLELRLVLEWSFDEIGRELDIAENTARTRFQRGRIMLRERLEAMGYNDKGRVL</sequence>
<dbReference type="InterPro" id="IPR039425">
    <property type="entry name" value="RNA_pol_sigma-70-like"/>
</dbReference>
<evidence type="ECO:0000313" key="7">
    <source>
        <dbReference type="EMBL" id="MBC5738058.1"/>
    </source>
</evidence>
<accession>A0A8J6JDF2</accession>
<feature type="domain" description="RNA polymerase sigma factor 70 region 4 type 2" evidence="6">
    <location>
        <begin position="121"/>
        <end position="166"/>
    </location>
</feature>
<keyword evidence="2" id="KW-0805">Transcription regulation</keyword>
<evidence type="ECO:0000259" key="5">
    <source>
        <dbReference type="Pfam" id="PF04542"/>
    </source>
</evidence>
<proteinExistence type="inferred from homology"/>
<dbReference type="RefSeq" id="WP_186919851.1">
    <property type="nucleotide sequence ID" value="NZ_JACOPQ010000012.1"/>
</dbReference>
<keyword evidence="8" id="KW-1185">Reference proteome</keyword>
<dbReference type="Gene3D" id="1.10.1740.10">
    <property type="match status" value="1"/>
</dbReference>
<dbReference type="PANTHER" id="PTHR43133">
    <property type="entry name" value="RNA POLYMERASE ECF-TYPE SIGMA FACTO"/>
    <property type="match status" value="1"/>
</dbReference>
<gene>
    <name evidence="7" type="ORF">H8S62_13680</name>
</gene>
<dbReference type="InterPro" id="IPR013249">
    <property type="entry name" value="RNA_pol_sigma70_r4_t2"/>
</dbReference>
<evidence type="ECO:0000313" key="8">
    <source>
        <dbReference type="Proteomes" id="UP000607645"/>
    </source>
</evidence>
<name>A0A8J6JDF2_9FIRM</name>
<dbReference type="GO" id="GO:0006352">
    <property type="term" value="P:DNA-templated transcription initiation"/>
    <property type="evidence" value="ECO:0007669"/>
    <property type="project" value="InterPro"/>
</dbReference>
<dbReference type="GO" id="GO:0003677">
    <property type="term" value="F:DNA binding"/>
    <property type="evidence" value="ECO:0007669"/>
    <property type="project" value="InterPro"/>
</dbReference>
<dbReference type="CDD" id="cd06171">
    <property type="entry name" value="Sigma70_r4"/>
    <property type="match status" value="1"/>
</dbReference>
<dbReference type="InterPro" id="IPR007627">
    <property type="entry name" value="RNA_pol_sigma70_r2"/>
</dbReference>
<keyword evidence="3" id="KW-0731">Sigma factor</keyword>
<dbReference type="EMBL" id="JACOPQ010000012">
    <property type="protein sequence ID" value="MBC5738058.1"/>
    <property type="molecule type" value="Genomic_DNA"/>
</dbReference>
<dbReference type="Pfam" id="PF04542">
    <property type="entry name" value="Sigma70_r2"/>
    <property type="match status" value="1"/>
</dbReference>
<dbReference type="InterPro" id="IPR013325">
    <property type="entry name" value="RNA_pol_sigma_r2"/>
</dbReference>